<organism evidence="3 4">
    <name type="scientific">Bradyrhizobium septentrionale</name>
    <dbReference type="NCBI Taxonomy" id="1404411"/>
    <lineage>
        <taxon>Bacteria</taxon>
        <taxon>Pseudomonadati</taxon>
        <taxon>Pseudomonadota</taxon>
        <taxon>Alphaproteobacteria</taxon>
        <taxon>Hyphomicrobiales</taxon>
        <taxon>Nitrobacteraceae</taxon>
        <taxon>Bradyrhizobium</taxon>
    </lineage>
</organism>
<dbReference type="InterPro" id="IPR052350">
    <property type="entry name" value="Metallo-dep_Lactonases"/>
</dbReference>
<feature type="domain" description="Amidohydrolase-related" evidence="2">
    <location>
        <begin position="70"/>
        <end position="342"/>
    </location>
</feature>
<dbReference type="InterPro" id="IPR006680">
    <property type="entry name" value="Amidohydro-rel"/>
</dbReference>
<sequence length="352" mass="39212">MIFNIASQFAVIPAQGRRVDHHHVVTKTIEQEGHHMPSRRSFLTGTVATGVALSMQHAAATVAQQKRVIVDSQVHLWPASTSERPWLPGAKPQLPEPFTIERIIPLMDEAGVDRVVIVPPVSLEGERIDYAQEAVKRYPGRFAIMARVALDKPDRAARLATWRDQPGVLGVRLNFGPGEAAWLTDGTADWFWPAAEKARLPVMFLTSGQTSLFARIAERHPQLTLIIDHMGVGAGLRPRPDSSVSVGNNTVPEAIAQSVALARYANVSVKLSSVPLISTEPYPFRDVTPHIHRLFDAYGPERCHWGTDVTNSFARATYRQRVTQFTEELPFLTESDKDWIMGRAILARLRWT</sequence>
<dbReference type="PANTHER" id="PTHR43569:SF2">
    <property type="entry name" value="AMIDOHYDROLASE-RELATED DOMAIN-CONTAINING PROTEIN"/>
    <property type="match status" value="1"/>
</dbReference>
<evidence type="ECO:0000256" key="1">
    <source>
        <dbReference type="ARBA" id="ARBA00038310"/>
    </source>
</evidence>
<dbReference type="Gene3D" id="3.20.20.140">
    <property type="entry name" value="Metal-dependent hydrolases"/>
    <property type="match status" value="1"/>
</dbReference>
<reference evidence="3" key="1">
    <citation type="journal article" date="2021" name="Int. J. Syst. Evol. Microbiol.">
        <title>Bradyrhizobium septentrionale sp. nov. (sv. septentrionale) and Bradyrhizobium quebecense sp. nov. (sv. septentrionale) associated with legumes native to Canada possess rearranged symbiosis genes and numerous insertion sequences.</title>
        <authorList>
            <person name="Bromfield E.S.P."/>
            <person name="Cloutier S."/>
        </authorList>
    </citation>
    <scope>NUCLEOTIDE SEQUENCE</scope>
    <source>
        <strain evidence="3">5S5</strain>
    </source>
</reference>
<dbReference type="Pfam" id="PF04909">
    <property type="entry name" value="Amidohydro_2"/>
    <property type="match status" value="1"/>
</dbReference>
<dbReference type="PANTHER" id="PTHR43569">
    <property type="entry name" value="AMIDOHYDROLASE"/>
    <property type="match status" value="1"/>
</dbReference>
<dbReference type="Proteomes" id="UP001432046">
    <property type="component" value="Chromosome"/>
</dbReference>
<reference evidence="3" key="2">
    <citation type="submission" date="2024-03" db="EMBL/GenBank/DDBJ databases">
        <authorList>
            <person name="Bromfield E.S.P."/>
            <person name="Cloutier S."/>
        </authorList>
    </citation>
    <scope>NUCLEOTIDE SEQUENCE</scope>
    <source>
        <strain evidence="3">5S5</strain>
    </source>
</reference>
<accession>A0ABZ2P8Q7</accession>
<dbReference type="InterPro" id="IPR032466">
    <property type="entry name" value="Metal_Hydrolase"/>
</dbReference>
<comment type="similarity">
    <text evidence="1">Belongs to the metallo-dependent hydrolases superfamily.</text>
</comment>
<protein>
    <submittedName>
        <fullName evidence="3">Amidohydrolase family protein</fullName>
    </submittedName>
</protein>
<dbReference type="SUPFAM" id="SSF51556">
    <property type="entry name" value="Metallo-dependent hydrolases"/>
    <property type="match status" value="1"/>
</dbReference>
<evidence type="ECO:0000259" key="2">
    <source>
        <dbReference type="Pfam" id="PF04909"/>
    </source>
</evidence>
<gene>
    <name evidence="3" type="ORF">WDK88_18765</name>
</gene>
<dbReference type="RefSeq" id="WP_224496828.1">
    <property type="nucleotide sequence ID" value="NZ_CP088285.1"/>
</dbReference>
<dbReference type="EMBL" id="CP147711">
    <property type="protein sequence ID" value="WXC83470.1"/>
    <property type="molecule type" value="Genomic_DNA"/>
</dbReference>
<proteinExistence type="inferred from homology"/>
<evidence type="ECO:0000313" key="3">
    <source>
        <dbReference type="EMBL" id="WXC83470.1"/>
    </source>
</evidence>
<keyword evidence="4" id="KW-1185">Reference proteome</keyword>
<evidence type="ECO:0000313" key="4">
    <source>
        <dbReference type="Proteomes" id="UP001432046"/>
    </source>
</evidence>
<name>A0ABZ2P8Q7_9BRAD</name>